<dbReference type="AlphaFoldDB" id="D1ANL7"/>
<dbReference type="HOGENOM" id="CLU_033906_0_0_0"/>
<feature type="region of interest" description="Disordered" evidence="1">
    <location>
        <begin position="1"/>
        <end position="39"/>
    </location>
</feature>
<evidence type="ECO:0000256" key="1">
    <source>
        <dbReference type="SAM" id="MobiDB-lite"/>
    </source>
</evidence>
<dbReference type="KEGG" id="str:Sterm_2978"/>
<gene>
    <name evidence="3" type="ordered locus">Sterm_2978</name>
</gene>
<dbReference type="GO" id="GO:0005737">
    <property type="term" value="C:cytoplasm"/>
    <property type="evidence" value="ECO:0007669"/>
    <property type="project" value="TreeGrafter"/>
</dbReference>
<dbReference type="PANTHER" id="PTHR10928">
    <property type="entry name" value="SUPPRESSOR OF FUSED"/>
    <property type="match status" value="1"/>
</dbReference>
<dbReference type="SUPFAM" id="SSF103359">
    <property type="entry name" value="Suppressor of Fused, N-terminal domain"/>
    <property type="match status" value="1"/>
</dbReference>
<reference evidence="3 4" key="2">
    <citation type="journal article" date="2010" name="Stand. Genomic Sci.">
        <title>Complete genome sequence of Sebaldella termitidis type strain (NCTC 11300).</title>
        <authorList>
            <person name="Harmon-Smith M."/>
            <person name="Celia L."/>
            <person name="Chertkov O."/>
            <person name="Lapidus A."/>
            <person name="Copeland A."/>
            <person name="Glavina Del Rio T."/>
            <person name="Nolan M."/>
            <person name="Lucas S."/>
            <person name="Tice H."/>
            <person name="Cheng J.F."/>
            <person name="Han C."/>
            <person name="Detter J.C."/>
            <person name="Bruce D."/>
            <person name="Goodwin L."/>
            <person name="Pitluck S."/>
            <person name="Pati A."/>
            <person name="Liolios K."/>
            <person name="Ivanova N."/>
            <person name="Mavromatis K."/>
            <person name="Mikhailova N."/>
            <person name="Chen A."/>
            <person name="Palaniappan K."/>
            <person name="Land M."/>
            <person name="Hauser L."/>
            <person name="Chang Y.J."/>
            <person name="Jeffries C.D."/>
            <person name="Brettin T."/>
            <person name="Goker M."/>
            <person name="Beck B."/>
            <person name="Bristow J."/>
            <person name="Eisen J.A."/>
            <person name="Markowitz V."/>
            <person name="Hugenholtz P."/>
            <person name="Kyrpides N.C."/>
            <person name="Klenk H.P."/>
            <person name="Chen F."/>
        </authorList>
    </citation>
    <scope>NUCLEOTIDE SEQUENCE [LARGE SCALE GENOMIC DNA]</scope>
    <source>
        <strain evidence="4">ATCC 33386 / NCTC 11300</strain>
    </source>
</reference>
<name>D1ANL7_SEBTE</name>
<dbReference type="InterPro" id="IPR007768">
    <property type="entry name" value="Suppressor_of_fused"/>
</dbReference>
<evidence type="ECO:0000313" key="4">
    <source>
        <dbReference type="Proteomes" id="UP000000845"/>
    </source>
</evidence>
<keyword evidence="4" id="KW-1185">Reference proteome</keyword>
<evidence type="ECO:0000313" key="3">
    <source>
        <dbReference type="EMBL" id="ACZ09821.1"/>
    </source>
</evidence>
<dbReference type="Pfam" id="PF05076">
    <property type="entry name" value="SUFU"/>
    <property type="match status" value="1"/>
</dbReference>
<proteinExistence type="predicted"/>
<dbReference type="Proteomes" id="UP000000845">
    <property type="component" value="Chromosome"/>
</dbReference>
<organism evidence="3 4">
    <name type="scientific">Sebaldella termitidis (strain ATCC 33386 / NCTC 11300)</name>
    <dbReference type="NCBI Taxonomy" id="526218"/>
    <lineage>
        <taxon>Bacteria</taxon>
        <taxon>Fusobacteriati</taxon>
        <taxon>Fusobacteriota</taxon>
        <taxon>Fusobacteriia</taxon>
        <taxon>Fusobacteriales</taxon>
        <taxon>Leptotrichiaceae</taxon>
        <taxon>Sebaldella</taxon>
    </lineage>
</organism>
<protein>
    <recommendedName>
        <fullName evidence="2">Suppressor of fused-like domain-containing protein</fullName>
    </recommendedName>
</protein>
<feature type="compositionally biased region" description="Acidic residues" evidence="1">
    <location>
        <begin position="20"/>
        <end position="34"/>
    </location>
</feature>
<feature type="compositionally biased region" description="Basic and acidic residues" evidence="1">
    <location>
        <begin position="1"/>
        <end position="12"/>
    </location>
</feature>
<dbReference type="InterPro" id="IPR037181">
    <property type="entry name" value="SUFU_N"/>
</dbReference>
<accession>D1ANL7</accession>
<dbReference type="InterPro" id="IPR020941">
    <property type="entry name" value="SUFU-like_domain"/>
</dbReference>
<dbReference type="PANTHER" id="PTHR10928:SF2">
    <property type="entry name" value="SUPPRESSOR OF FUSED HOMOLOG"/>
    <property type="match status" value="1"/>
</dbReference>
<evidence type="ECO:0000259" key="2">
    <source>
        <dbReference type="Pfam" id="PF05076"/>
    </source>
</evidence>
<dbReference type="STRING" id="526218.Sterm_2978"/>
<dbReference type="RefSeq" id="WP_012862403.1">
    <property type="nucleotide sequence ID" value="NC_013517.1"/>
</dbReference>
<feature type="domain" description="Suppressor of fused-like" evidence="2">
    <location>
        <begin position="67"/>
        <end position="228"/>
    </location>
</feature>
<dbReference type="eggNOG" id="ENOG502Z7T1">
    <property type="taxonomic scope" value="Bacteria"/>
</dbReference>
<reference evidence="4" key="1">
    <citation type="submission" date="2009-09" db="EMBL/GenBank/DDBJ databases">
        <title>The complete chromosome of Sebaldella termitidis ATCC 33386.</title>
        <authorList>
            <consortium name="US DOE Joint Genome Institute (JGI-PGF)"/>
            <person name="Lucas S."/>
            <person name="Copeland A."/>
            <person name="Lapidus A."/>
            <person name="Glavina del Rio T."/>
            <person name="Dalin E."/>
            <person name="Tice H."/>
            <person name="Bruce D."/>
            <person name="Goodwin L."/>
            <person name="Pitluck S."/>
            <person name="Kyrpides N."/>
            <person name="Mavromatis K."/>
            <person name="Ivanova N."/>
            <person name="Mikhailova N."/>
            <person name="Sims D."/>
            <person name="Meincke L."/>
            <person name="Brettin T."/>
            <person name="Detter J.C."/>
            <person name="Han C."/>
            <person name="Larimer F."/>
            <person name="Land M."/>
            <person name="Hauser L."/>
            <person name="Markowitz V."/>
            <person name="Cheng J.F."/>
            <person name="Hugenholtz P."/>
            <person name="Woyke T."/>
            <person name="Wu D."/>
            <person name="Eisen J.A."/>
        </authorList>
    </citation>
    <scope>NUCLEOTIDE SEQUENCE [LARGE SCALE GENOMIC DNA]</scope>
    <source>
        <strain evidence="4">ATCC 33386 / NCTC 11300</strain>
    </source>
</reference>
<dbReference type="EMBL" id="CP001739">
    <property type="protein sequence ID" value="ACZ09821.1"/>
    <property type="molecule type" value="Genomic_DNA"/>
</dbReference>
<sequence length="370" mass="42290">MPEKDKESDILKKNNVNTPENEDREEEAAEEETGPEPLGWDFIDGIFKKIYKNTEPLHYGNISPFGEKKLKGISVYDVKGKNPHWHFVTYGLSELYEKESANPEKSGYGIELTFRLAKEESETEVPNWAINFLNNLANYIFKTGNVFNEGHYLNTNGPIAANSNTNLKAVVFFRDAELNKVYKSPNGSLKFLQITGITHDELEAVIAWNTEKVTELLGLPLNITYLNRDSRITEEILEKVELGIETDGSSTRFLYVDKAELETEFRYIFRLGALGAVSLSNLLRGVVLKSKVLTLYSKYKITFQMSFENRIEEKEYGYDIYFTKETAVEIADKIGPKAEMIILESFEGFDLIIEKSYIRDRYGKIVEVVG</sequence>